<name>A0A1E1MPK0_RHYSE</name>
<feature type="compositionally biased region" description="Pro residues" evidence="2">
    <location>
        <begin position="432"/>
        <end position="446"/>
    </location>
</feature>
<gene>
    <name evidence="4" type="ORF">RSE6_11690</name>
</gene>
<evidence type="ECO:0000256" key="2">
    <source>
        <dbReference type="SAM" id="MobiDB-lite"/>
    </source>
</evidence>
<feature type="compositionally biased region" description="Polar residues" evidence="2">
    <location>
        <begin position="253"/>
        <end position="264"/>
    </location>
</feature>
<feature type="compositionally biased region" description="Low complexity" evidence="2">
    <location>
        <begin position="1053"/>
        <end position="1085"/>
    </location>
</feature>
<feature type="compositionally biased region" description="Polar residues" evidence="2">
    <location>
        <begin position="217"/>
        <end position="229"/>
    </location>
</feature>
<dbReference type="EMBL" id="FJVC01000439">
    <property type="protein sequence ID" value="CZT50665.1"/>
    <property type="molecule type" value="Genomic_DNA"/>
</dbReference>
<feature type="coiled-coil region" evidence="1">
    <location>
        <begin position="565"/>
        <end position="624"/>
    </location>
</feature>
<evidence type="ECO:0000256" key="3">
    <source>
        <dbReference type="SAM" id="SignalP"/>
    </source>
</evidence>
<feature type="compositionally biased region" description="Low complexity" evidence="2">
    <location>
        <begin position="161"/>
        <end position="176"/>
    </location>
</feature>
<feature type="compositionally biased region" description="Basic and acidic residues" evidence="2">
    <location>
        <begin position="360"/>
        <end position="369"/>
    </location>
</feature>
<sequence>MLCIVLLLGALPAFAKQPPTQNYSKIDTRNITSLLESRQLITPEVAPSLLYNDPLRKSVHHYTPLDNDEETSVYERGPGRELEFQNEFLDGKERFEIIQVTSPSLAKRQVGGDFEARKKMFESGNGGRNEGTGSSSGGSGKPAADVPATGKVSGLKGQLESSNGASSAGSSAKPAADLPSQGKVGNLKGQFEGDSGSISTPGKPVAEALSPGKVGNLKNQFEGESSSNPGKPAAPDPGQGTVSNLKGQFENGVGSNSNPTSSGKTAEMPKPGNVQDLTNKFENPAVSEINPTPIDPVREGIVEDGKNVLENPPTNDAGPNSVDLNKPKTVQELKDQFENPATGDSIPSSVDKSNPGTVQELKDKFEKSGTGHTAPKPVDVNNQGTVQGLKDQFENPTTGHVSSKPVDLNNQGTVQGLKGQFDAPADGSPFAAPAPKPGHPSNPVPKEPSIADQLKEFSAVDANGKPVDRPVSPSSGIPAPKKGLHDKANSWEKLDGKDARKRPDATYELDDPALNPRPPIDPIFKDAGLNIGDYSKDIEAVRKSNPEIKKMDKELNNLLQDMLKNRNLVKDIDAQLAKIKETQAKRDAQENEMLQRKNVLDAMRKRLVDERAKLEKDYSRRQEDLTVEAKNGLQDAYRTFGESLERIQSTLANLKAWKKTKENDLAEAKLLEKSMKEDQASRQEASKALQKENANVRGWKKPPQVPPIVRAAKVDGGRVSSIDTQVPPPNMPLPAPLPGSVFPVDHPMRVALDDIRIKGKLTQETADNLVASGWGISPAAEQFLKDNNIPYDNMVIAKGAISGFASMAHLAPAGVLAATPEVLELAALAGSPEIMAAIGTGMAAPEIATVASAALPAIGGVAGVAGVAGAAGTVGTVGTAGVLTEEGVKQAVTAAQVVSIGGKDVFKLSKTPLALIAAGTTTGASLGFAGGLLAGIFAKKRTKDDVKNDVKNAVSTVLSTVTKVDSKTTMDHITEILGGKTITVEKTSASQPTTTAVSKSKTEKSGQSMTKSSTTLKTTSSSSIISSQSMTKSSSALKTTSWNSAKSSQSMAKSSFSSSSLKTSSSSIKSTGVQSTSSVPSSTVTANPKPSGKGPIVLPPVILPLPPSTVSTNVTNSTSSGDNSQTVILPFDSILNITEPVGQAGNSTRPVVLSPGLELNATETVGHGDSTQPFVLPPNPKLDVAGNVEQEDTPVFSSPDLTLNGTSLESIPPNAKIDVTISAGQDSTTGPVVLPPGLEHNTTEPVGKHEIDTLPVVQSPCPATNATTWMESCRDSPVLVPSVELGSKTEEPPKKKTHTVTIPRTRPTKTMSKVTNSNYPVLLDIITKSHDKAASATTSKTMPAPTAVVVMTTFVTSVRPITTLLPI</sequence>
<evidence type="ECO:0000313" key="5">
    <source>
        <dbReference type="Proteomes" id="UP000177625"/>
    </source>
</evidence>
<organism evidence="4 5">
    <name type="scientific">Rhynchosporium secalis</name>
    <name type="common">Barley scald fungus</name>
    <dbReference type="NCBI Taxonomy" id="38038"/>
    <lineage>
        <taxon>Eukaryota</taxon>
        <taxon>Fungi</taxon>
        <taxon>Dikarya</taxon>
        <taxon>Ascomycota</taxon>
        <taxon>Pezizomycotina</taxon>
        <taxon>Leotiomycetes</taxon>
        <taxon>Helotiales</taxon>
        <taxon>Ploettnerulaceae</taxon>
        <taxon>Rhynchosporium</taxon>
    </lineage>
</organism>
<feature type="compositionally biased region" description="Gly residues" evidence="2">
    <location>
        <begin position="124"/>
        <end position="140"/>
    </location>
</feature>
<feature type="chain" id="PRO_5013266643" evidence="3">
    <location>
        <begin position="16"/>
        <end position="1367"/>
    </location>
</feature>
<evidence type="ECO:0000313" key="4">
    <source>
        <dbReference type="EMBL" id="CZT50665.1"/>
    </source>
</evidence>
<feature type="compositionally biased region" description="Basic and acidic residues" evidence="2">
    <location>
        <begin position="483"/>
        <end position="505"/>
    </location>
</feature>
<proteinExistence type="predicted"/>
<keyword evidence="1" id="KW-0175">Coiled coil</keyword>
<feature type="region of interest" description="Disordered" evidence="2">
    <location>
        <begin position="120"/>
        <end position="522"/>
    </location>
</feature>
<feature type="compositionally biased region" description="Basic and acidic residues" evidence="2">
    <location>
        <begin position="325"/>
        <end position="337"/>
    </location>
</feature>
<feature type="region of interest" description="Disordered" evidence="2">
    <location>
        <begin position="1053"/>
        <end position="1100"/>
    </location>
</feature>
<accession>A0A1E1MPK0</accession>
<feature type="region of interest" description="Disordered" evidence="2">
    <location>
        <begin position="987"/>
        <end position="1030"/>
    </location>
</feature>
<evidence type="ECO:0000256" key="1">
    <source>
        <dbReference type="SAM" id="Coils"/>
    </source>
</evidence>
<feature type="compositionally biased region" description="Polar residues" evidence="2">
    <location>
        <begin position="345"/>
        <end position="357"/>
    </location>
</feature>
<feature type="compositionally biased region" description="Low complexity" evidence="2">
    <location>
        <begin position="1007"/>
        <end position="1030"/>
    </location>
</feature>
<feature type="compositionally biased region" description="Basic and acidic residues" evidence="2">
    <location>
        <begin position="296"/>
        <end position="307"/>
    </location>
</feature>
<protein>
    <submittedName>
        <fullName evidence="4">Uncharacterized protein</fullName>
    </submittedName>
</protein>
<dbReference type="Proteomes" id="UP000177625">
    <property type="component" value="Unassembled WGS sequence"/>
</dbReference>
<feature type="signal peptide" evidence="3">
    <location>
        <begin position="1"/>
        <end position="15"/>
    </location>
</feature>
<feature type="compositionally biased region" description="Polar residues" evidence="2">
    <location>
        <begin position="987"/>
        <end position="999"/>
    </location>
</feature>
<reference evidence="5" key="1">
    <citation type="submission" date="2016-03" db="EMBL/GenBank/DDBJ databases">
        <authorList>
            <person name="Guldener U."/>
        </authorList>
    </citation>
    <scope>NUCLEOTIDE SEQUENCE [LARGE SCALE GENOMIC DNA]</scope>
</reference>
<keyword evidence="3" id="KW-0732">Signal</keyword>
<keyword evidence="5" id="KW-1185">Reference proteome</keyword>